<evidence type="ECO:0000313" key="2">
    <source>
        <dbReference type="EMBL" id="SPO32573.1"/>
    </source>
</evidence>
<reference evidence="2 3" key="1">
    <citation type="submission" date="2018-03" db="EMBL/GenBank/DDBJ databases">
        <authorList>
            <person name="Guldener U."/>
        </authorList>
    </citation>
    <scope>NUCLEOTIDE SEQUENCE [LARGE SCALE GENOMIC DNA]</scope>
    <source>
        <strain evidence="2 3">NBRC100155</strain>
    </source>
</reference>
<keyword evidence="3" id="KW-1185">Reference proteome</keyword>
<evidence type="ECO:0000256" key="1">
    <source>
        <dbReference type="SAM" id="MobiDB-lite"/>
    </source>
</evidence>
<dbReference type="AlphaFoldDB" id="A0A5C3EPQ8"/>
<feature type="region of interest" description="Disordered" evidence="1">
    <location>
        <begin position="277"/>
        <end position="356"/>
    </location>
</feature>
<gene>
    <name evidence="2" type="ORF">UTRI_04317</name>
</gene>
<feature type="compositionally biased region" description="Low complexity" evidence="1">
    <location>
        <begin position="27"/>
        <end position="39"/>
    </location>
</feature>
<proteinExistence type="predicted"/>
<feature type="compositionally biased region" description="Low complexity" evidence="1">
    <location>
        <begin position="165"/>
        <end position="175"/>
    </location>
</feature>
<accession>A0A5C3EPQ8</accession>
<feature type="region of interest" description="Disordered" evidence="1">
    <location>
        <begin position="27"/>
        <end position="72"/>
    </location>
</feature>
<feature type="compositionally biased region" description="Low complexity" evidence="1">
    <location>
        <begin position="296"/>
        <end position="311"/>
    </location>
</feature>
<feature type="compositionally biased region" description="Low complexity" evidence="1">
    <location>
        <begin position="451"/>
        <end position="478"/>
    </location>
</feature>
<feature type="compositionally biased region" description="Polar residues" evidence="1">
    <location>
        <begin position="146"/>
        <end position="164"/>
    </location>
</feature>
<feature type="compositionally biased region" description="Polar residues" evidence="1">
    <location>
        <begin position="217"/>
        <end position="230"/>
    </location>
</feature>
<name>A0A5C3EPQ8_9BASI</name>
<evidence type="ECO:0000313" key="3">
    <source>
        <dbReference type="Proteomes" id="UP000324022"/>
    </source>
</evidence>
<dbReference type="EMBL" id="OOIN01000047">
    <property type="protein sequence ID" value="SPO32573.1"/>
    <property type="molecule type" value="Genomic_DNA"/>
</dbReference>
<protein>
    <submittedName>
        <fullName evidence="2">Uncharacterized protein</fullName>
    </submittedName>
</protein>
<dbReference type="Proteomes" id="UP000324022">
    <property type="component" value="Unassembled WGS sequence"/>
</dbReference>
<dbReference type="OrthoDB" id="2552507at2759"/>
<feature type="compositionally biased region" description="Low complexity" evidence="1">
    <location>
        <begin position="320"/>
        <end position="335"/>
    </location>
</feature>
<feature type="region of interest" description="Disordered" evidence="1">
    <location>
        <begin position="405"/>
        <end position="478"/>
    </location>
</feature>
<sequence length="667" mass="70082">MIKQAASQHPHGLTKLQHRLLYESDSDSSFDLTFSSPSSIGSNSEYSDVGYQSSSRSRTSSHGLSRRMAGHASRSESISSVLGCSIAIQRVLMGTNPPLSSSKKSQRQSVRAIASAFEEAGRTGVMGAPNKIGTQLSRLDEVSAPANESQSVQSAPTQASDTSFAQGPAQAAGQPNASLSPQSNSSFLGRSAAGHGPVPARLKITKQPLQGPLSAPATITTTNTMPNASAQPADLRESSLAQAQFVFPPRSSGQKRWPFDEPHPRIRSFISLDDQYDDDEPAFDIVPSPSRRRNFPLSSAATPPTAPAQLAHRAEDNPRASLSASASAGASVSTSLVDSSPPRSCHSAASRDSMDSTYSFDSLSGHPFSLQLPDRDHRVSSSASFLDLDDIDSFTSPFIGSSSSCCNAGPINPPTDADDADEVSRQQVEISPPTPTTVPVVQDQLVSSPRASASTLQPLLLSTSRPSSSSSSSTTTLTPSALAAAPMSMRVNDDTSFPLPPFTAARAASSVSISRRNFSELSDRFKDTLTLGTTQPMGSAPSHTLDLGSESGADQSLAITELKREAQALLDSIRSLSDEIDSSIPPTHRLPGSAYRLANAKPCSSSASSSSSSSSSSSGGAVNDETRASFVAVDESYSDTWRLMDAWYWSSFELGSPSSSSLSPTSF</sequence>
<feature type="region of interest" description="Disordered" evidence="1">
    <location>
        <begin position="141"/>
        <end position="237"/>
    </location>
</feature>
<organism evidence="2 3">
    <name type="scientific">Ustilago trichophora</name>
    <dbReference type="NCBI Taxonomy" id="86804"/>
    <lineage>
        <taxon>Eukaryota</taxon>
        <taxon>Fungi</taxon>
        <taxon>Dikarya</taxon>
        <taxon>Basidiomycota</taxon>
        <taxon>Ustilaginomycotina</taxon>
        <taxon>Ustilaginomycetes</taxon>
        <taxon>Ustilaginales</taxon>
        <taxon>Ustilaginaceae</taxon>
        <taxon>Ustilago</taxon>
    </lineage>
</organism>
<feature type="compositionally biased region" description="Low complexity" evidence="1">
    <location>
        <begin position="605"/>
        <end position="618"/>
    </location>
</feature>
<feature type="region of interest" description="Disordered" evidence="1">
    <location>
        <begin position="531"/>
        <end position="550"/>
    </location>
</feature>
<feature type="compositionally biased region" description="Polar residues" evidence="1">
    <location>
        <begin position="176"/>
        <end position="188"/>
    </location>
</feature>
<feature type="region of interest" description="Disordered" evidence="1">
    <location>
        <begin position="605"/>
        <end position="625"/>
    </location>
</feature>
<feature type="compositionally biased region" description="Low complexity" evidence="1">
    <location>
        <begin position="53"/>
        <end position="63"/>
    </location>
</feature>
<feature type="compositionally biased region" description="Polar residues" evidence="1">
    <location>
        <begin position="40"/>
        <end position="52"/>
    </location>
</feature>